<dbReference type="AlphaFoldDB" id="A0A4R9BPR4"/>
<dbReference type="RefSeq" id="WP_134641124.1">
    <property type="nucleotide sequence ID" value="NZ_SOHM01000029.1"/>
</dbReference>
<dbReference type="GO" id="GO:0005524">
    <property type="term" value="F:ATP binding"/>
    <property type="evidence" value="ECO:0007669"/>
    <property type="project" value="UniProtKB-KW"/>
</dbReference>
<dbReference type="InterPro" id="IPR038718">
    <property type="entry name" value="SNF2-like_sf"/>
</dbReference>
<keyword evidence="3 7" id="KW-0347">Helicase</keyword>
<evidence type="ECO:0000256" key="4">
    <source>
        <dbReference type="ARBA" id="ARBA00022840"/>
    </source>
</evidence>
<dbReference type="PROSITE" id="PS51194">
    <property type="entry name" value="HELICASE_CTER"/>
    <property type="match status" value="1"/>
</dbReference>
<dbReference type="GO" id="GO:0016787">
    <property type="term" value="F:hydrolase activity"/>
    <property type="evidence" value="ECO:0007669"/>
    <property type="project" value="UniProtKB-KW"/>
</dbReference>
<protein>
    <submittedName>
        <fullName evidence="7">DEAD/DEAH box helicase</fullName>
    </submittedName>
</protein>
<dbReference type="CDD" id="cd18011">
    <property type="entry name" value="DEXDc_RapA"/>
    <property type="match status" value="1"/>
</dbReference>
<dbReference type="Gene3D" id="3.40.50.300">
    <property type="entry name" value="P-loop containing nucleotide triphosphate hydrolases"/>
    <property type="match status" value="1"/>
</dbReference>
<dbReference type="InterPro" id="IPR049730">
    <property type="entry name" value="SNF2/RAD54-like_C"/>
</dbReference>
<evidence type="ECO:0000259" key="5">
    <source>
        <dbReference type="PROSITE" id="PS51192"/>
    </source>
</evidence>
<dbReference type="PANTHER" id="PTHR10799">
    <property type="entry name" value="SNF2/RAD54 HELICASE FAMILY"/>
    <property type="match status" value="1"/>
</dbReference>
<dbReference type="InterPro" id="IPR027417">
    <property type="entry name" value="P-loop_NTPase"/>
</dbReference>
<dbReference type="OrthoDB" id="9814088at2"/>
<evidence type="ECO:0000256" key="2">
    <source>
        <dbReference type="ARBA" id="ARBA00022801"/>
    </source>
</evidence>
<keyword evidence="1" id="KW-0547">Nucleotide-binding</keyword>
<evidence type="ECO:0000313" key="7">
    <source>
        <dbReference type="EMBL" id="TFD88579.1"/>
    </source>
</evidence>
<dbReference type="InterPro" id="IPR000330">
    <property type="entry name" value="SNF2_N"/>
</dbReference>
<dbReference type="InterPro" id="IPR001650">
    <property type="entry name" value="Helicase_C-like"/>
</dbReference>
<dbReference type="SMART" id="SM00487">
    <property type="entry name" value="DEXDc"/>
    <property type="match status" value="1"/>
</dbReference>
<dbReference type="InterPro" id="IPR057342">
    <property type="entry name" value="DEXDc_RapA"/>
</dbReference>
<accession>A0A4R9BPR4</accession>
<keyword evidence="2" id="KW-0378">Hydrolase</keyword>
<reference evidence="7 8" key="1">
    <citation type="submission" date="2019-03" db="EMBL/GenBank/DDBJ databases">
        <title>Genomics of glacier-inhabiting Cryobacterium strains.</title>
        <authorList>
            <person name="Liu Q."/>
            <person name="Xin Y.-H."/>
        </authorList>
    </citation>
    <scope>NUCLEOTIDE SEQUENCE [LARGE SCALE GENOMIC DNA]</scope>
    <source>
        <strain evidence="7 8">Sr59</strain>
    </source>
</reference>
<dbReference type="Pfam" id="PF00271">
    <property type="entry name" value="Helicase_C"/>
    <property type="match status" value="1"/>
</dbReference>
<dbReference type="InterPro" id="IPR014001">
    <property type="entry name" value="Helicase_ATP-bd"/>
</dbReference>
<evidence type="ECO:0000256" key="3">
    <source>
        <dbReference type="ARBA" id="ARBA00022806"/>
    </source>
</evidence>
<dbReference type="Pfam" id="PF00176">
    <property type="entry name" value="SNF2-rel_dom"/>
    <property type="match status" value="1"/>
</dbReference>
<keyword evidence="4" id="KW-0067">ATP-binding</keyword>
<dbReference type="GO" id="GO:0004386">
    <property type="term" value="F:helicase activity"/>
    <property type="evidence" value="ECO:0007669"/>
    <property type="project" value="UniProtKB-KW"/>
</dbReference>
<keyword evidence="8" id="KW-1185">Reference proteome</keyword>
<evidence type="ECO:0000259" key="6">
    <source>
        <dbReference type="PROSITE" id="PS51194"/>
    </source>
</evidence>
<proteinExistence type="predicted"/>
<dbReference type="SMART" id="SM00490">
    <property type="entry name" value="HELICc"/>
    <property type="match status" value="1"/>
</dbReference>
<dbReference type="Gene3D" id="3.40.50.10810">
    <property type="entry name" value="Tandem AAA-ATPase domain"/>
    <property type="match status" value="1"/>
</dbReference>
<dbReference type="CDD" id="cd18793">
    <property type="entry name" value="SF2_C_SNF"/>
    <property type="match status" value="1"/>
</dbReference>
<name>A0A4R9BPR4_9MICO</name>
<comment type="caution">
    <text evidence="7">The sequence shown here is derived from an EMBL/GenBank/DDBJ whole genome shotgun (WGS) entry which is preliminary data.</text>
</comment>
<evidence type="ECO:0000256" key="1">
    <source>
        <dbReference type="ARBA" id="ARBA00022741"/>
    </source>
</evidence>
<dbReference type="SUPFAM" id="SSF52540">
    <property type="entry name" value="P-loop containing nucleoside triphosphate hydrolases"/>
    <property type="match status" value="2"/>
</dbReference>
<sequence length="975" mass="107286">MAHATLENSEPLAEQVGHSGLAVAPGSIVIVRDAEWLVTSTEETTSGTLIRCQGLSELVRDSTAAFYSGIDTIVPLDPEQATVVGDDSAGYRTAKLWLEATLRKSPVPLNAPELTVSTRMLADPLAYQQAAVRKALDPENLRPRILIADAVGLGKTLEIGMILSELVRRGRGERILIVTPRHVLEQMQHEMWTRFALPFVRLDSVGIQRVRQKLPATRNPFSLYKRAIISIDTLKQEKYRSHLAKYKWDAVVIDESHNITGKTLNNRLARVLAPNTEALILASATPHNGNKESFAELIRLLEPTAVTPDGEIIESEVKRLIIRRHRHSEEVAREVGADWAERMPPQHFLVDASPAENAAADELANVWLHPENGSSPYSGDNGSLFPWTLAKAFLSSPAALKESVKERLRKVTPPADGGQAREREALAYLSDLSDAALSAPSAKYMRLVEYLKSIDVSRKGTERAVVFSERVATLHWLRAKLLTDLKLKDDQIRVLHGGLTDVEQQEIVESFKQSSSPIRVLITGDVASEGVNLHSQCHELIHFDIPWSLIRIEQRNGRIDRYGQKKRPQITTLLLDPSNDKFAGDIRVLKRVLEREHEAHSALGDAASLMGKYDAKVEEDEIRKVLAGKKNLDEAVPTPDHVIDNGDSIGALLARLAAGQGSTQPSAAASGATDAGSGLFADDTAFLREALQATFATPAASVADNGVNWHEYPNHGLVSLSPTRDLAQRLEVLPQSYLRDRNVIDELKLVVSPQRGKALLQDARDNKASTSLWPEAHYLGPLHPVLEWASDRALSNLGRNQVFAVRGDVDAPTVLLFATLTNRRGQVVASSYITAQIPDPSNPEFVLPTAHGTAHEALETIGFTGAKAINHGPVTVDSLQRLIAPAVRAARALADQFSDASATSIEQRIDRWSSRVDRWEEDANALIQVKDLKLRRVTVEQERLMAESMKPHQQLVRPLLVVVPQDFTDENGTGE</sequence>
<dbReference type="EMBL" id="SOHM01000029">
    <property type="protein sequence ID" value="TFD88579.1"/>
    <property type="molecule type" value="Genomic_DNA"/>
</dbReference>
<feature type="domain" description="Helicase ATP-binding" evidence="5">
    <location>
        <begin position="136"/>
        <end position="304"/>
    </location>
</feature>
<feature type="domain" description="Helicase C-terminal" evidence="6">
    <location>
        <begin position="446"/>
        <end position="611"/>
    </location>
</feature>
<evidence type="ECO:0000313" key="8">
    <source>
        <dbReference type="Proteomes" id="UP000298468"/>
    </source>
</evidence>
<dbReference type="Proteomes" id="UP000298468">
    <property type="component" value="Unassembled WGS sequence"/>
</dbReference>
<dbReference type="PROSITE" id="PS51192">
    <property type="entry name" value="HELICASE_ATP_BIND_1"/>
    <property type="match status" value="1"/>
</dbReference>
<organism evidence="7 8">
    <name type="scientific">Cryobacterium lactosi</name>
    <dbReference type="NCBI Taxonomy" id="1259202"/>
    <lineage>
        <taxon>Bacteria</taxon>
        <taxon>Bacillati</taxon>
        <taxon>Actinomycetota</taxon>
        <taxon>Actinomycetes</taxon>
        <taxon>Micrococcales</taxon>
        <taxon>Microbacteriaceae</taxon>
        <taxon>Cryobacterium</taxon>
    </lineage>
</organism>
<gene>
    <name evidence="7" type="ORF">E3T61_12170</name>
</gene>